<dbReference type="SUPFAM" id="SSF46894">
    <property type="entry name" value="C-terminal effector domain of the bipartite response regulators"/>
    <property type="match status" value="1"/>
</dbReference>
<reference evidence="12" key="1">
    <citation type="journal article" date="2019" name="Int. J. Syst. Evol. Microbiol.">
        <title>The Global Catalogue of Microorganisms (GCM) 10K type strain sequencing project: providing services to taxonomists for standard genome sequencing and annotation.</title>
        <authorList>
            <consortium name="The Broad Institute Genomics Platform"/>
            <consortium name="The Broad Institute Genome Sequencing Center for Infectious Disease"/>
            <person name="Wu L."/>
            <person name="Ma J."/>
        </authorList>
    </citation>
    <scope>NUCLEOTIDE SEQUENCE [LARGE SCALE GENOMIC DNA]</scope>
    <source>
        <strain evidence="12">CGMCC 1.15353</strain>
    </source>
</reference>
<dbReference type="Gene3D" id="1.10.10.10">
    <property type="entry name" value="Winged helix-like DNA-binding domain superfamily/Winged helix DNA-binding domain"/>
    <property type="match status" value="1"/>
</dbReference>
<sequence>MSNLLLVDDEPRMLDLLELYLSPHGYTCTKVQSGKEAIRAVEEKPFDLVLLDVMMPKYDGWKTCEDLRSISEVPIIMVTARDQKTDIVKGLNMGADDYVTKPFDEDELLARVKALLRRTSNADQIEVDGLMWDGEKYKLSYNGHFIPVTPKEFAMIGHLMRNPERVFSREHLIDIVWGINSETEGRTIDSHVRNIREKVRQTGFPIDDYFQTVWGVGYKWVKGTGSTSS</sequence>
<keyword evidence="2 7" id="KW-0597">Phosphoprotein</keyword>
<dbReference type="SMART" id="SM00448">
    <property type="entry name" value="REC"/>
    <property type="match status" value="1"/>
</dbReference>
<dbReference type="InterPro" id="IPR036388">
    <property type="entry name" value="WH-like_DNA-bd_sf"/>
</dbReference>
<accession>A0ABQ1Q4T4</accession>
<dbReference type="Proteomes" id="UP000642571">
    <property type="component" value="Unassembled WGS sequence"/>
</dbReference>
<keyword evidence="3" id="KW-0902">Two-component regulatory system</keyword>
<dbReference type="SUPFAM" id="SSF52172">
    <property type="entry name" value="CheY-like"/>
    <property type="match status" value="1"/>
</dbReference>
<proteinExistence type="predicted"/>
<evidence type="ECO:0000256" key="3">
    <source>
        <dbReference type="ARBA" id="ARBA00023012"/>
    </source>
</evidence>
<keyword evidence="12" id="KW-1185">Reference proteome</keyword>
<dbReference type="Gene3D" id="3.40.50.2300">
    <property type="match status" value="1"/>
</dbReference>
<dbReference type="Pfam" id="PF00486">
    <property type="entry name" value="Trans_reg_C"/>
    <property type="match status" value="1"/>
</dbReference>
<evidence type="ECO:0000256" key="5">
    <source>
        <dbReference type="ARBA" id="ARBA00023125"/>
    </source>
</evidence>
<evidence type="ECO:0000259" key="10">
    <source>
        <dbReference type="PROSITE" id="PS51755"/>
    </source>
</evidence>
<dbReference type="SMART" id="SM00862">
    <property type="entry name" value="Trans_reg_C"/>
    <property type="match status" value="1"/>
</dbReference>
<dbReference type="CDD" id="cd17574">
    <property type="entry name" value="REC_OmpR"/>
    <property type="match status" value="1"/>
</dbReference>
<keyword evidence="6" id="KW-0804">Transcription</keyword>
<dbReference type="Gene3D" id="6.10.250.690">
    <property type="match status" value="1"/>
</dbReference>
<dbReference type="PANTHER" id="PTHR48111">
    <property type="entry name" value="REGULATOR OF RPOS"/>
    <property type="match status" value="1"/>
</dbReference>
<feature type="domain" description="Response regulatory" evidence="9">
    <location>
        <begin position="3"/>
        <end position="116"/>
    </location>
</feature>
<dbReference type="GO" id="GO:0003677">
    <property type="term" value="F:DNA binding"/>
    <property type="evidence" value="ECO:0007669"/>
    <property type="project" value="UniProtKB-KW"/>
</dbReference>
<comment type="subcellular location">
    <subcellularLocation>
        <location evidence="1">Cytoplasm</location>
    </subcellularLocation>
</comment>
<feature type="domain" description="OmpR/PhoB-type" evidence="10">
    <location>
        <begin position="122"/>
        <end position="222"/>
    </location>
</feature>
<evidence type="ECO:0000313" key="11">
    <source>
        <dbReference type="EMBL" id="GGD13138.1"/>
    </source>
</evidence>
<dbReference type="InterPro" id="IPR011006">
    <property type="entry name" value="CheY-like_superfamily"/>
</dbReference>
<protein>
    <submittedName>
        <fullName evidence="11">DNA-binding response regulator</fullName>
    </submittedName>
</protein>
<dbReference type="PROSITE" id="PS50110">
    <property type="entry name" value="RESPONSE_REGULATORY"/>
    <property type="match status" value="1"/>
</dbReference>
<dbReference type="CDD" id="cd00383">
    <property type="entry name" value="trans_reg_C"/>
    <property type="match status" value="1"/>
</dbReference>
<dbReference type="InterPro" id="IPR001867">
    <property type="entry name" value="OmpR/PhoB-type_DNA-bd"/>
</dbReference>
<keyword evidence="5 8" id="KW-0238">DNA-binding</keyword>
<dbReference type="RefSeq" id="WP_188653493.1">
    <property type="nucleotide sequence ID" value="NZ_BMIN01000008.1"/>
</dbReference>
<dbReference type="InterPro" id="IPR001789">
    <property type="entry name" value="Sig_transdc_resp-reg_receiver"/>
</dbReference>
<name>A0ABQ1Q4T4_9BACI</name>
<comment type="caution">
    <text evidence="11">The sequence shown here is derived from an EMBL/GenBank/DDBJ whole genome shotgun (WGS) entry which is preliminary data.</text>
</comment>
<organism evidence="11 12">
    <name type="scientific">Pontibacillus salipaludis</name>
    <dbReference type="NCBI Taxonomy" id="1697394"/>
    <lineage>
        <taxon>Bacteria</taxon>
        <taxon>Bacillati</taxon>
        <taxon>Bacillota</taxon>
        <taxon>Bacilli</taxon>
        <taxon>Bacillales</taxon>
        <taxon>Bacillaceae</taxon>
        <taxon>Pontibacillus</taxon>
    </lineage>
</organism>
<keyword evidence="4" id="KW-0805">Transcription regulation</keyword>
<gene>
    <name evidence="11" type="ORF">GCM10011389_20910</name>
</gene>
<dbReference type="Pfam" id="PF00072">
    <property type="entry name" value="Response_reg"/>
    <property type="match status" value="1"/>
</dbReference>
<dbReference type="PROSITE" id="PS51755">
    <property type="entry name" value="OMPR_PHOB"/>
    <property type="match status" value="1"/>
</dbReference>
<evidence type="ECO:0000256" key="6">
    <source>
        <dbReference type="ARBA" id="ARBA00023163"/>
    </source>
</evidence>
<dbReference type="PANTHER" id="PTHR48111:SF73">
    <property type="entry name" value="ALKALINE PHOSPHATASE SYNTHESIS TRANSCRIPTIONAL REGULATORY PROTEIN PHOP"/>
    <property type="match status" value="1"/>
</dbReference>
<evidence type="ECO:0000256" key="8">
    <source>
        <dbReference type="PROSITE-ProRule" id="PRU01091"/>
    </source>
</evidence>
<dbReference type="EMBL" id="BMIN01000008">
    <property type="protein sequence ID" value="GGD13138.1"/>
    <property type="molecule type" value="Genomic_DNA"/>
</dbReference>
<evidence type="ECO:0000256" key="7">
    <source>
        <dbReference type="PROSITE-ProRule" id="PRU00169"/>
    </source>
</evidence>
<evidence type="ECO:0000313" key="12">
    <source>
        <dbReference type="Proteomes" id="UP000642571"/>
    </source>
</evidence>
<evidence type="ECO:0000256" key="2">
    <source>
        <dbReference type="ARBA" id="ARBA00022553"/>
    </source>
</evidence>
<evidence type="ECO:0000256" key="1">
    <source>
        <dbReference type="ARBA" id="ARBA00004496"/>
    </source>
</evidence>
<feature type="modified residue" description="4-aspartylphosphate" evidence="7">
    <location>
        <position position="52"/>
    </location>
</feature>
<evidence type="ECO:0000259" key="9">
    <source>
        <dbReference type="PROSITE" id="PS50110"/>
    </source>
</evidence>
<dbReference type="InterPro" id="IPR039420">
    <property type="entry name" value="WalR-like"/>
</dbReference>
<evidence type="ECO:0000256" key="4">
    <source>
        <dbReference type="ARBA" id="ARBA00023015"/>
    </source>
</evidence>
<dbReference type="InterPro" id="IPR016032">
    <property type="entry name" value="Sig_transdc_resp-reg_C-effctor"/>
</dbReference>
<feature type="DNA-binding region" description="OmpR/PhoB-type" evidence="8">
    <location>
        <begin position="122"/>
        <end position="222"/>
    </location>
</feature>